<organism evidence="2">
    <name type="scientific">marine metagenome</name>
    <dbReference type="NCBI Taxonomy" id="408172"/>
    <lineage>
        <taxon>unclassified sequences</taxon>
        <taxon>metagenomes</taxon>
        <taxon>ecological metagenomes</taxon>
    </lineage>
</organism>
<accession>A0A382XXW5</accession>
<reference evidence="2" key="1">
    <citation type="submission" date="2018-05" db="EMBL/GenBank/DDBJ databases">
        <authorList>
            <person name="Lanie J.A."/>
            <person name="Ng W.-L."/>
            <person name="Kazmierczak K.M."/>
            <person name="Andrzejewski T.M."/>
            <person name="Davidsen T.M."/>
            <person name="Wayne K.J."/>
            <person name="Tettelin H."/>
            <person name="Glass J.I."/>
            <person name="Rusch D."/>
            <person name="Podicherti R."/>
            <person name="Tsui H.-C.T."/>
            <person name="Winkler M.E."/>
        </authorList>
    </citation>
    <scope>NUCLEOTIDE SEQUENCE</scope>
</reference>
<dbReference type="EMBL" id="UINC01171403">
    <property type="protein sequence ID" value="SVD75952.1"/>
    <property type="molecule type" value="Genomic_DNA"/>
</dbReference>
<protein>
    <submittedName>
        <fullName evidence="2">Uncharacterized protein</fullName>
    </submittedName>
</protein>
<feature type="transmembrane region" description="Helical" evidence="1">
    <location>
        <begin position="6"/>
        <end position="33"/>
    </location>
</feature>
<evidence type="ECO:0000256" key="1">
    <source>
        <dbReference type="SAM" id="Phobius"/>
    </source>
</evidence>
<evidence type="ECO:0000313" key="2">
    <source>
        <dbReference type="EMBL" id="SVD75952.1"/>
    </source>
</evidence>
<keyword evidence="1" id="KW-0472">Membrane</keyword>
<sequence>MANGPLPIFIVLIFVNVFVSITEIFLLSGLLIYTRFPLLLTTTPAGRCPTAIV</sequence>
<name>A0A382XXW5_9ZZZZ</name>
<dbReference type="AlphaFoldDB" id="A0A382XXW5"/>
<proteinExistence type="predicted"/>
<keyword evidence="1" id="KW-1133">Transmembrane helix</keyword>
<gene>
    <name evidence="2" type="ORF">METZ01_LOCUS428806</name>
</gene>
<keyword evidence="1" id="KW-0812">Transmembrane</keyword>